<comment type="caution">
    <text evidence="2">The sequence shown here is derived from an EMBL/GenBank/DDBJ whole genome shotgun (WGS) entry which is preliminary data.</text>
</comment>
<evidence type="ECO:0000313" key="5">
    <source>
        <dbReference type="Proteomes" id="UP000325313"/>
    </source>
</evidence>
<dbReference type="OrthoDB" id="270639at2759"/>
<feature type="domain" description="Prokaryotic-type class I peptide chain release factors" evidence="1">
    <location>
        <begin position="74"/>
        <end position="196"/>
    </location>
</feature>
<dbReference type="GO" id="GO:0004045">
    <property type="term" value="F:peptidyl-tRNA hydrolase activity"/>
    <property type="evidence" value="ECO:0007669"/>
    <property type="project" value="TreeGrafter"/>
</dbReference>
<proteinExistence type="predicted"/>
<protein>
    <recommendedName>
        <fullName evidence="1">Prokaryotic-type class I peptide chain release factors domain-containing protein</fullName>
    </recommendedName>
</protein>
<dbReference type="Proteomes" id="UP000324748">
    <property type="component" value="Unassembled WGS sequence"/>
</dbReference>
<dbReference type="PANTHER" id="PTHR11075">
    <property type="entry name" value="PEPTIDE CHAIN RELEASE FACTOR"/>
    <property type="match status" value="1"/>
</dbReference>
<dbReference type="GO" id="GO:0005762">
    <property type="term" value="C:mitochondrial large ribosomal subunit"/>
    <property type="evidence" value="ECO:0007669"/>
    <property type="project" value="TreeGrafter"/>
</dbReference>
<gene>
    <name evidence="2" type="ORF">PGT21_030849</name>
    <name evidence="3" type="ORF">PGTUg99_012411</name>
</gene>
<dbReference type="SUPFAM" id="SSF110916">
    <property type="entry name" value="Peptidyl-tRNA hydrolase domain-like"/>
    <property type="match status" value="1"/>
</dbReference>
<dbReference type="EMBL" id="VDEP01000450">
    <property type="protein sequence ID" value="KAA1078552.1"/>
    <property type="molecule type" value="Genomic_DNA"/>
</dbReference>
<dbReference type="GO" id="GO:0016150">
    <property type="term" value="F:translation release factor activity, codon nonspecific"/>
    <property type="evidence" value="ECO:0007669"/>
    <property type="project" value="TreeGrafter"/>
</dbReference>
<reference evidence="4 5" key="1">
    <citation type="submission" date="2019-05" db="EMBL/GenBank/DDBJ databases">
        <title>Emergence of the Ug99 lineage of the wheat stem rust pathogen through somatic hybridization.</title>
        <authorList>
            <person name="Li F."/>
            <person name="Upadhyaya N.M."/>
            <person name="Sperschneider J."/>
            <person name="Matny O."/>
            <person name="Nguyen-Phuc H."/>
            <person name="Mago R."/>
            <person name="Raley C."/>
            <person name="Miller M.E."/>
            <person name="Silverstein K.A.T."/>
            <person name="Henningsen E."/>
            <person name="Hirsch C.D."/>
            <person name="Visser B."/>
            <person name="Pretorius Z.A."/>
            <person name="Steffenson B.J."/>
            <person name="Schwessinger B."/>
            <person name="Dodds P.N."/>
            <person name="Figueroa M."/>
        </authorList>
    </citation>
    <scope>NUCLEOTIDE SEQUENCE [LARGE SCALE GENOMIC DNA]</scope>
    <source>
        <strain evidence="2">21-0</strain>
        <strain evidence="3 5">Ug99</strain>
    </source>
</reference>
<name>A0A5B0M7B8_PUCGR</name>
<dbReference type="InterPro" id="IPR000352">
    <property type="entry name" value="Pep_chain_release_fac_I"/>
</dbReference>
<accession>A0A5B0M7B8</accession>
<evidence type="ECO:0000313" key="3">
    <source>
        <dbReference type="EMBL" id="KAA1078552.1"/>
    </source>
</evidence>
<dbReference type="AlphaFoldDB" id="A0A5B0M7B8"/>
<evidence type="ECO:0000313" key="4">
    <source>
        <dbReference type="Proteomes" id="UP000324748"/>
    </source>
</evidence>
<dbReference type="PANTHER" id="PTHR11075:SF54">
    <property type="entry name" value="LARGE RIBOSOMAL SUBUNIT PROTEIN ML62"/>
    <property type="match status" value="1"/>
</dbReference>
<dbReference type="GO" id="GO:0070126">
    <property type="term" value="P:mitochondrial translational termination"/>
    <property type="evidence" value="ECO:0007669"/>
    <property type="project" value="TreeGrafter"/>
</dbReference>
<evidence type="ECO:0000259" key="1">
    <source>
        <dbReference type="Pfam" id="PF00472"/>
    </source>
</evidence>
<evidence type="ECO:0000313" key="2">
    <source>
        <dbReference type="EMBL" id="KAA1072236.1"/>
    </source>
</evidence>
<keyword evidence="4" id="KW-1185">Reference proteome</keyword>
<dbReference type="InterPro" id="IPR052104">
    <property type="entry name" value="Mito_Release_Factor_mL62"/>
</dbReference>
<organism evidence="2 4">
    <name type="scientific">Puccinia graminis f. sp. tritici</name>
    <dbReference type="NCBI Taxonomy" id="56615"/>
    <lineage>
        <taxon>Eukaryota</taxon>
        <taxon>Fungi</taxon>
        <taxon>Dikarya</taxon>
        <taxon>Basidiomycota</taxon>
        <taxon>Pucciniomycotina</taxon>
        <taxon>Pucciniomycetes</taxon>
        <taxon>Pucciniales</taxon>
        <taxon>Pucciniaceae</taxon>
        <taxon>Puccinia</taxon>
    </lineage>
</organism>
<dbReference type="EMBL" id="VSWC01000170">
    <property type="protein sequence ID" value="KAA1072236.1"/>
    <property type="molecule type" value="Genomic_DNA"/>
</dbReference>
<dbReference type="Pfam" id="PF00472">
    <property type="entry name" value="RF-1"/>
    <property type="match status" value="1"/>
</dbReference>
<dbReference type="Gene3D" id="3.30.160.20">
    <property type="match status" value="1"/>
</dbReference>
<sequence>MLQSPKKNTNLFLHWITRLKSTQSTTTTTQIHPIQLDHQSLLKSQQAQSAARAHIDQLLSQHPKFKETLLPFTKFNFSTSGGKGGQNVNKVNTKATLKLELAKLKSIIPAYWITNLANSHLYAQQTGQLVIHSSLTRSQSSNVDDCWTKLHQSFESASEAGLIGQTSAEQTQKVNRLKSIEKTRTKKLKNIRKDIKSNRSKPTFD</sequence>
<dbReference type="Proteomes" id="UP000325313">
    <property type="component" value="Unassembled WGS sequence"/>
</dbReference>